<feature type="transmembrane region" description="Helical" evidence="2">
    <location>
        <begin position="90"/>
        <end position="115"/>
    </location>
</feature>
<protein>
    <submittedName>
        <fullName evidence="3">(raccoon dog) hypothetical protein</fullName>
    </submittedName>
</protein>
<organism evidence="3 4">
    <name type="scientific">Nyctereutes procyonoides</name>
    <name type="common">Raccoon dog</name>
    <name type="synonym">Canis procyonoides</name>
    <dbReference type="NCBI Taxonomy" id="34880"/>
    <lineage>
        <taxon>Eukaryota</taxon>
        <taxon>Metazoa</taxon>
        <taxon>Chordata</taxon>
        <taxon>Craniata</taxon>
        <taxon>Vertebrata</taxon>
        <taxon>Euteleostomi</taxon>
        <taxon>Mammalia</taxon>
        <taxon>Eutheria</taxon>
        <taxon>Laurasiatheria</taxon>
        <taxon>Carnivora</taxon>
        <taxon>Caniformia</taxon>
        <taxon>Canidae</taxon>
        <taxon>Nyctereutes</taxon>
    </lineage>
</organism>
<dbReference type="Proteomes" id="UP000645828">
    <property type="component" value="Unassembled WGS sequence"/>
</dbReference>
<sequence>MDFRTEPILVQMRTTPAFPVRKTFTVDFEVLPAPWVSKQNKVVLQNLLICVILFHTVYYEVLGMCCMMAYELDVLAPFDFKTNPLWLNTNLKVIVLLVSTQVTYFVCGLLFVLVVEERVWDYAISVTILHAVITSANVSSCVKNNAYFKNEQHLFFSFSVMLEFPLTSHWWAALEDCKRSKASVGRGMEPSMAAGSQDEGKGGERTQRRIRPACTRPGWTLFGNIRCSGVFIFFRIKKM</sequence>
<dbReference type="AlphaFoldDB" id="A0A811ZRJ4"/>
<comment type="caution">
    <text evidence="3">The sequence shown here is derived from an EMBL/GenBank/DDBJ whole genome shotgun (WGS) entry which is preliminary data.</text>
</comment>
<evidence type="ECO:0000256" key="1">
    <source>
        <dbReference type="SAM" id="MobiDB-lite"/>
    </source>
</evidence>
<evidence type="ECO:0000256" key="2">
    <source>
        <dbReference type="SAM" id="Phobius"/>
    </source>
</evidence>
<keyword evidence="2" id="KW-0812">Transmembrane</keyword>
<keyword evidence="2" id="KW-0472">Membrane</keyword>
<name>A0A811ZRJ4_NYCPR</name>
<dbReference type="EMBL" id="CAJHUB010000775">
    <property type="protein sequence ID" value="CAD7691728.1"/>
    <property type="molecule type" value="Genomic_DNA"/>
</dbReference>
<evidence type="ECO:0000313" key="3">
    <source>
        <dbReference type="EMBL" id="CAD7691728.1"/>
    </source>
</evidence>
<keyword evidence="4" id="KW-1185">Reference proteome</keyword>
<feature type="region of interest" description="Disordered" evidence="1">
    <location>
        <begin position="185"/>
        <end position="209"/>
    </location>
</feature>
<reference evidence="3" key="1">
    <citation type="submission" date="2020-12" db="EMBL/GenBank/DDBJ databases">
        <authorList>
            <consortium name="Molecular Ecology Group"/>
        </authorList>
    </citation>
    <scope>NUCLEOTIDE SEQUENCE</scope>
    <source>
        <strain evidence="3">TBG_1078</strain>
    </source>
</reference>
<proteinExistence type="predicted"/>
<feature type="transmembrane region" description="Helical" evidence="2">
    <location>
        <begin position="47"/>
        <end position="70"/>
    </location>
</feature>
<keyword evidence="2" id="KW-1133">Transmembrane helix</keyword>
<feature type="compositionally biased region" description="Basic and acidic residues" evidence="1">
    <location>
        <begin position="198"/>
        <end position="207"/>
    </location>
</feature>
<accession>A0A811ZRJ4</accession>
<gene>
    <name evidence="3" type="ORF">NYPRO_LOCUS24522</name>
</gene>
<evidence type="ECO:0000313" key="4">
    <source>
        <dbReference type="Proteomes" id="UP000645828"/>
    </source>
</evidence>